<dbReference type="SUPFAM" id="SSF53850">
    <property type="entry name" value="Periplasmic binding protein-like II"/>
    <property type="match status" value="1"/>
</dbReference>
<gene>
    <name evidence="1" type="ORF">ADS77_18320</name>
</gene>
<protein>
    <submittedName>
        <fullName evidence="1">Amino acid ABC transporter substrate-binding protein</fullName>
    </submittedName>
</protein>
<dbReference type="RefSeq" id="WP_054455722.1">
    <property type="nucleotide sequence ID" value="NZ_LHPH01000027.1"/>
</dbReference>
<reference evidence="1 2" key="1">
    <citation type="submission" date="2015-08" db="EMBL/GenBank/DDBJ databases">
        <title>Draft Genome Sequence of Pseudoalteromonas porphyrae UCD-SED14.</title>
        <authorList>
            <person name="Coil D.A."/>
            <person name="Jospin G."/>
            <person name="Lee R.D."/>
            <person name="Eisen J.A."/>
        </authorList>
    </citation>
    <scope>NUCLEOTIDE SEQUENCE [LARGE SCALE GENOMIC DNA]</scope>
    <source>
        <strain evidence="1 2">UCD-SED14</strain>
    </source>
</reference>
<dbReference type="AlphaFoldDB" id="A0A0N1EEF4"/>
<evidence type="ECO:0000313" key="1">
    <source>
        <dbReference type="EMBL" id="KPH58012.1"/>
    </source>
</evidence>
<dbReference type="Proteomes" id="UP000037848">
    <property type="component" value="Unassembled WGS sequence"/>
</dbReference>
<organism evidence="1 2">
    <name type="scientific">Pseudoalteromonas porphyrae</name>
    <dbReference type="NCBI Taxonomy" id="187330"/>
    <lineage>
        <taxon>Bacteria</taxon>
        <taxon>Pseudomonadati</taxon>
        <taxon>Pseudomonadota</taxon>
        <taxon>Gammaproteobacteria</taxon>
        <taxon>Alteromonadales</taxon>
        <taxon>Pseudoalteromonadaceae</taxon>
        <taxon>Pseudoalteromonas</taxon>
    </lineage>
</organism>
<dbReference type="STRING" id="187330.AMS58_15475"/>
<evidence type="ECO:0000313" key="2">
    <source>
        <dbReference type="Proteomes" id="UP000037848"/>
    </source>
</evidence>
<dbReference type="PATRIC" id="fig|187330.3.peg.2311"/>
<dbReference type="Gene3D" id="3.40.190.10">
    <property type="entry name" value="Periplasmic binding protein-like II"/>
    <property type="match status" value="2"/>
</dbReference>
<dbReference type="OrthoDB" id="8587856at2"/>
<dbReference type="PANTHER" id="PTHR38834:SF3">
    <property type="entry name" value="SOLUTE-BINDING PROTEIN FAMILY 3_N-TERMINAL DOMAIN-CONTAINING PROTEIN"/>
    <property type="match status" value="1"/>
</dbReference>
<dbReference type="PANTHER" id="PTHR38834">
    <property type="entry name" value="PERIPLASMIC SUBSTRATE BINDING PROTEIN FAMILY 3"/>
    <property type="match status" value="1"/>
</dbReference>
<proteinExistence type="predicted"/>
<sequence length="229" mass="26536">MAKWCYFLFIIISNQCVAKLHVVTENFPPAQYLDENDRLVGYVADKVRLVLDQAKIDYTLSVNNWSTVFNTALRDPQTCIFSVVRSSERENKLFWVAEIAELKTYLYALDSKNITITELNDAKKMNVAVLKDNYSHQYLRSQGFEDGKNLMLINSFDNIFKIIKNRKSSIDLVVLPEQRVRYEESINHVATSLKSVYRLNVEQPPLYFACNKNLDPSIKSKLLSAFSHY</sequence>
<dbReference type="EMBL" id="LHPH01000027">
    <property type="protein sequence ID" value="KPH58012.1"/>
    <property type="molecule type" value="Genomic_DNA"/>
</dbReference>
<name>A0A0N1EEF4_9GAMM</name>
<accession>A0A0N1EEF4</accession>
<comment type="caution">
    <text evidence="1">The sequence shown here is derived from an EMBL/GenBank/DDBJ whole genome shotgun (WGS) entry which is preliminary data.</text>
</comment>
<keyword evidence="2" id="KW-1185">Reference proteome</keyword>